<feature type="domain" description="C3H1-type" evidence="7">
    <location>
        <begin position="105"/>
        <end position="133"/>
    </location>
</feature>
<dbReference type="InterPro" id="IPR057444">
    <property type="entry name" value="Znf-CCCH_AtC3H23-like"/>
</dbReference>
<dbReference type="Proteomes" id="UP000708148">
    <property type="component" value="Unassembled WGS sequence"/>
</dbReference>
<gene>
    <name evidence="8" type="ORF">OSTQU699_LOCUS6907</name>
</gene>
<keyword evidence="3 5" id="KW-0862">Zinc</keyword>
<feature type="compositionally biased region" description="Polar residues" evidence="6">
    <location>
        <begin position="412"/>
        <end position="426"/>
    </location>
</feature>
<dbReference type="EMBL" id="CAJHUC010001565">
    <property type="protein sequence ID" value="CAD7701548.1"/>
    <property type="molecule type" value="Genomic_DNA"/>
</dbReference>
<dbReference type="InterPro" id="IPR000571">
    <property type="entry name" value="Znf_CCCH"/>
</dbReference>
<dbReference type="OrthoDB" id="410307at2759"/>
<protein>
    <recommendedName>
        <fullName evidence="7">C3H1-type domain-containing protein</fullName>
    </recommendedName>
</protein>
<evidence type="ECO:0000256" key="3">
    <source>
        <dbReference type="ARBA" id="ARBA00022833"/>
    </source>
</evidence>
<feature type="region of interest" description="Disordered" evidence="6">
    <location>
        <begin position="185"/>
        <end position="266"/>
    </location>
</feature>
<feature type="compositionally biased region" description="Basic and acidic residues" evidence="6">
    <location>
        <begin position="7"/>
        <end position="23"/>
    </location>
</feature>
<name>A0A8S1J5Q4_9CHLO</name>
<accession>A0A8S1J5Q4</accession>
<dbReference type="Pfam" id="PF25512">
    <property type="entry name" value="zf-CCCH_AtC3H23"/>
    <property type="match status" value="1"/>
</dbReference>
<dbReference type="GO" id="GO:0003677">
    <property type="term" value="F:DNA binding"/>
    <property type="evidence" value="ECO:0007669"/>
    <property type="project" value="UniProtKB-KW"/>
</dbReference>
<dbReference type="PROSITE" id="PS50103">
    <property type="entry name" value="ZF_C3H1"/>
    <property type="match status" value="1"/>
</dbReference>
<organism evidence="8 9">
    <name type="scientific">Ostreobium quekettii</name>
    <dbReference type="NCBI Taxonomy" id="121088"/>
    <lineage>
        <taxon>Eukaryota</taxon>
        <taxon>Viridiplantae</taxon>
        <taxon>Chlorophyta</taxon>
        <taxon>core chlorophytes</taxon>
        <taxon>Ulvophyceae</taxon>
        <taxon>TCBD clade</taxon>
        <taxon>Bryopsidales</taxon>
        <taxon>Ostreobineae</taxon>
        <taxon>Ostreobiaceae</taxon>
        <taxon>Ostreobium</taxon>
    </lineage>
</organism>
<evidence type="ECO:0000256" key="5">
    <source>
        <dbReference type="PROSITE-ProRule" id="PRU00723"/>
    </source>
</evidence>
<feature type="compositionally biased region" description="Gly residues" evidence="6">
    <location>
        <begin position="38"/>
        <end position="51"/>
    </location>
</feature>
<evidence type="ECO:0000256" key="6">
    <source>
        <dbReference type="SAM" id="MobiDB-lite"/>
    </source>
</evidence>
<evidence type="ECO:0000313" key="9">
    <source>
        <dbReference type="Proteomes" id="UP000708148"/>
    </source>
</evidence>
<reference evidence="8" key="1">
    <citation type="submission" date="2020-12" db="EMBL/GenBank/DDBJ databases">
        <authorList>
            <person name="Iha C."/>
        </authorList>
    </citation>
    <scope>NUCLEOTIDE SEQUENCE</scope>
</reference>
<evidence type="ECO:0000256" key="1">
    <source>
        <dbReference type="ARBA" id="ARBA00022723"/>
    </source>
</evidence>
<dbReference type="AlphaFoldDB" id="A0A8S1J5Q4"/>
<keyword evidence="1 5" id="KW-0479">Metal-binding</keyword>
<feature type="region of interest" description="Disordered" evidence="6">
    <location>
        <begin position="397"/>
        <end position="426"/>
    </location>
</feature>
<evidence type="ECO:0000256" key="4">
    <source>
        <dbReference type="ARBA" id="ARBA00023125"/>
    </source>
</evidence>
<keyword evidence="2 5" id="KW-0863">Zinc-finger</keyword>
<dbReference type="PANTHER" id="PTHR14493:SF50">
    <property type="entry name" value="RING FINGER PROTEIN UNKEMPT"/>
    <property type="match status" value="1"/>
</dbReference>
<evidence type="ECO:0000256" key="2">
    <source>
        <dbReference type="ARBA" id="ARBA00022771"/>
    </source>
</evidence>
<comment type="caution">
    <text evidence="8">The sequence shown here is derived from an EMBL/GenBank/DDBJ whole genome shotgun (WGS) entry which is preliminary data.</text>
</comment>
<feature type="zinc finger region" description="C3H1-type" evidence="5">
    <location>
        <begin position="105"/>
        <end position="133"/>
    </location>
</feature>
<evidence type="ECO:0000313" key="8">
    <source>
        <dbReference type="EMBL" id="CAD7701548.1"/>
    </source>
</evidence>
<keyword evidence="4" id="KW-0238">DNA-binding</keyword>
<dbReference type="GO" id="GO:0008270">
    <property type="term" value="F:zinc ion binding"/>
    <property type="evidence" value="ECO:0007669"/>
    <property type="project" value="UniProtKB-KW"/>
</dbReference>
<feature type="compositionally biased region" description="Low complexity" evidence="6">
    <location>
        <begin position="210"/>
        <end position="232"/>
    </location>
</feature>
<sequence length="576" mass="61832">MAPEFRGGGRRDAARGRGGREASVRAASPGRGKAEGGRSAGGAGPSGRDGGCGGEVDGAQYKTDQFRMFCLKVLQCSKRYCHDWTTCPFAHPGEKARRRDPRKCRYTGIACPEMKQGVGCPRRERCPFAHNVFEYWLHPSRYRTQLCNIAASCNRKICFFAHTIEELRVPAPVGGVDATQLLAGARGQPQPTGATPAFQRGADKAAGPTPRRTAAVEPVRRVAAPAPRQSVPSPAPPSSLYSSDQVAGHRPAFSQPAAPNGAATYSESQARQLLELLRSTRQQALQVHPSVPFADVQQVQTLLSILQQQQQQLAQEAARKAADSDAGMTRALQSCLSALYYQVTVQPMLETERERLVKMLSWIFMMVQSHSLQAFGGDMQGPWDDPATQSMVLGADISIDQPPVGPPAPSSERGTSSFSDRGSLNSIPEMQTAGMDILGIHRGHGPSQWGTSPQLVGAQYEGAVVGRPGRADLGEVHRRRSPAEGYGHPAMVAEAVATRLSSDSGWSARASGSVEMGWGARTETPRFSAHSSGESAVTELWGMLSRQSGDSTNRSSSVSMSDAADAWVRDYGVLHR</sequence>
<dbReference type="InterPro" id="IPR045234">
    <property type="entry name" value="Unkempt-like"/>
</dbReference>
<keyword evidence="9" id="KW-1185">Reference proteome</keyword>
<feature type="region of interest" description="Disordered" evidence="6">
    <location>
        <begin position="1"/>
        <end position="51"/>
    </location>
</feature>
<proteinExistence type="predicted"/>
<evidence type="ECO:0000259" key="7">
    <source>
        <dbReference type="PROSITE" id="PS50103"/>
    </source>
</evidence>
<dbReference type="PANTHER" id="PTHR14493">
    <property type="entry name" value="UNKEMPT FAMILY MEMBER"/>
    <property type="match status" value="1"/>
</dbReference>